<evidence type="ECO:0000313" key="6">
    <source>
        <dbReference type="EMBL" id="RUS74869.1"/>
    </source>
</evidence>
<organism evidence="6 7">
    <name type="scientific">Elysia chlorotica</name>
    <name type="common">Eastern emerald elysia</name>
    <name type="synonym">Sea slug</name>
    <dbReference type="NCBI Taxonomy" id="188477"/>
    <lineage>
        <taxon>Eukaryota</taxon>
        <taxon>Metazoa</taxon>
        <taxon>Spiralia</taxon>
        <taxon>Lophotrochozoa</taxon>
        <taxon>Mollusca</taxon>
        <taxon>Gastropoda</taxon>
        <taxon>Heterobranchia</taxon>
        <taxon>Euthyneura</taxon>
        <taxon>Panpulmonata</taxon>
        <taxon>Sacoglossa</taxon>
        <taxon>Placobranchoidea</taxon>
        <taxon>Plakobranchidae</taxon>
        <taxon>Elysia</taxon>
    </lineage>
</organism>
<comment type="similarity">
    <text evidence="1">Belongs to the acyl coenzyme A hydrolase family.</text>
</comment>
<reference evidence="6 7" key="1">
    <citation type="submission" date="2019-01" db="EMBL/GenBank/DDBJ databases">
        <title>A draft genome assembly of the solar-powered sea slug Elysia chlorotica.</title>
        <authorList>
            <person name="Cai H."/>
            <person name="Li Q."/>
            <person name="Fang X."/>
            <person name="Li J."/>
            <person name="Curtis N.E."/>
            <person name="Altenburger A."/>
            <person name="Shibata T."/>
            <person name="Feng M."/>
            <person name="Maeda T."/>
            <person name="Schwartz J.A."/>
            <person name="Shigenobu S."/>
            <person name="Lundholm N."/>
            <person name="Nishiyama T."/>
            <person name="Yang H."/>
            <person name="Hasebe M."/>
            <person name="Li S."/>
            <person name="Pierce S.K."/>
            <person name="Wang J."/>
        </authorList>
    </citation>
    <scope>NUCLEOTIDE SEQUENCE [LARGE SCALE GENOMIC DNA]</scope>
    <source>
        <strain evidence="6">EC2010</strain>
        <tissue evidence="6">Whole organism of an adult</tissue>
    </source>
</reference>
<dbReference type="Gene3D" id="3.10.129.10">
    <property type="entry name" value="Hotdog Thioesterase"/>
    <property type="match status" value="2"/>
</dbReference>
<dbReference type="InterPro" id="IPR033120">
    <property type="entry name" value="HOTDOG_ACOT"/>
</dbReference>
<dbReference type="PANTHER" id="PTHR12655">
    <property type="entry name" value="ACYL-COA THIOESTERASE"/>
    <property type="match status" value="1"/>
</dbReference>
<name>A0A3S0ZCX3_ELYCH</name>
<protein>
    <recommendedName>
        <fullName evidence="5">HotDog ACOT-type domain-containing protein</fullName>
    </recommendedName>
</protein>
<keyword evidence="4" id="KW-0809">Transit peptide</keyword>
<evidence type="ECO:0000256" key="4">
    <source>
        <dbReference type="ARBA" id="ARBA00022946"/>
    </source>
</evidence>
<dbReference type="GO" id="GO:0047617">
    <property type="term" value="F:fatty acyl-CoA hydrolase activity"/>
    <property type="evidence" value="ECO:0007669"/>
    <property type="project" value="TreeGrafter"/>
</dbReference>
<dbReference type="InterPro" id="IPR029069">
    <property type="entry name" value="HotDog_dom_sf"/>
</dbReference>
<comment type="caution">
    <text evidence="6">The sequence shown here is derived from an EMBL/GenBank/DDBJ whole genome shotgun (WGS) entry which is preliminary data.</text>
</comment>
<dbReference type="AlphaFoldDB" id="A0A3S0ZCX3"/>
<dbReference type="PROSITE" id="PS51770">
    <property type="entry name" value="HOTDOG_ACOT"/>
    <property type="match status" value="1"/>
</dbReference>
<evidence type="ECO:0000256" key="2">
    <source>
        <dbReference type="ARBA" id="ARBA00022737"/>
    </source>
</evidence>
<keyword evidence="2" id="KW-0677">Repeat</keyword>
<feature type="domain" description="HotDog ACOT-type" evidence="5">
    <location>
        <begin position="257"/>
        <end position="329"/>
    </location>
</feature>
<feature type="non-terminal residue" evidence="6">
    <location>
        <position position="329"/>
    </location>
</feature>
<evidence type="ECO:0000313" key="7">
    <source>
        <dbReference type="Proteomes" id="UP000271974"/>
    </source>
</evidence>
<sequence>MAVSCRRLLRLSPMTWAKHLANFSSHPGEMLTIKEVRQNLMENVGVRTKWGKENPWQEPNLMQPVVESQSQLPRRKPSDSLVRARIPLTDPEAREKYLLFNGGIRFGRLLEDFDTLAEQSTSSEQSLSGQKDIYIQGNVTWVGKSSMECSMFMEQEVDGVVHKFLSAKYLFAARNPLNNKAGIINPLDPQTPEEKAAFKLGEENKKLRTQEGSKSLLKTPPTESERLIIHDIFLSTVNQDSGSLRVRLKPENTVWMEDTILKSLIICHPEQRNLYNKIFGGFLMRGAYELAWITASVYSKKRPGMCKVVDDILFMKPVEIGSLLFLSSQ</sequence>
<dbReference type="STRING" id="188477.A0A3S0ZCX3"/>
<proteinExistence type="inferred from homology"/>
<dbReference type="EMBL" id="RQTK01000791">
    <property type="protein sequence ID" value="RUS74869.1"/>
    <property type="molecule type" value="Genomic_DNA"/>
</dbReference>
<evidence type="ECO:0000256" key="1">
    <source>
        <dbReference type="ARBA" id="ARBA00010458"/>
    </source>
</evidence>
<gene>
    <name evidence="6" type="ORF">EGW08_017357</name>
</gene>
<keyword evidence="3" id="KW-0378">Hydrolase</keyword>
<dbReference type="GO" id="GO:0006637">
    <property type="term" value="P:acyl-CoA metabolic process"/>
    <property type="evidence" value="ECO:0007669"/>
    <property type="project" value="TreeGrafter"/>
</dbReference>
<evidence type="ECO:0000259" key="5">
    <source>
        <dbReference type="PROSITE" id="PS51770"/>
    </source>
</evidence>
<dbReference type="SUPFAM" id="SSF54637">
    <property type="entry name" value="Thioesterase/thiol ester dehydrase-isomerase"/>
    <property type="match status" value="2"/>
</dbReference>
<dbReference type="GO" id="GO:0005739">
    <property type="term" value="C:mitochondrion"/>
    <property type="evidence" value="ECO:0007669"/>
    <property type="project" value="TreeGrafter"/>
</dbReference>
<dbReference type="OrthoDB" id="331699at2759"/>
<keyword evidence="7" id="KW-1185">Reference proteome</keyword>
<evidence type="ECO:0000256" key="3">
    <source>
        <dbReference type="ARBA" id="ARBA00022801"/>
    </source>
</evidence>
<dbReference type="CDD" id="cd03442">
    <property type="entry name" value="BFIT_BACH"/>
    <property type="match status" value="1"/>
</dbReference>
<accession>A0A3S0ZCX3</accession>
<dbReference type="Proteomes" id="UP000271974">
    <property type="component" value="Unassembled WGS sequence"/>
</dbReference>
<dbReference type="PANTHER" id="PTHR12655:SF0">
    <property type="entry name" value="ACYL-COENZYME A THIOESTERASE 9, MITOCHONDRIAL"/>
    <property type="match status" value="1"/>
</dbReference>